<comment type="caution">
    <text evidence="5">The sequence shown here is derived from an EMBL/GenBank/DDBJ whole genome shotgun (WGS) entry which is preliminary data.</text>
</comment>
<keyword evidence="5" id="KW-0560">Oxidoreductase</keyword>
<keyword evidence="2" id="KW-0847">Vitamin C</keyword>
<dbReference type="Gene3D" id="2.60.120.330">
    <property type="entry name" value="B-lactam Antibiotic, Isopenicillin N Synthase, Chain"/>
    <property type="match status" value="1"/>
</dbReference>
<reference evidence="5 6" key="1">
    <citation type="journal article" date="2014" name="Am. J. Bot.">
        <title>Genome assembly and annotation for red clover (Trifolium pratense; Fabaceae).</title>
        <authorList>
            <person name="Istvanek J."/>
            <person name="Jaros M."/>
            <person name="Krenek A."/>
            <person name="Repkova J."/>
        </authorList>
    </citation>
    <scope>NUCLEOTIDE SEQUENCE [LARGE SCALE GENOMIC DNA]</scope>
    <source>
        <strain evidence="6">cv. Tatra</strain>
        <tissue evidence="5">Young leaves</tissue>
    </source>
</reference>
<dbReference type="Proteomes" id="UP000236291">
    <property type="component" value="Unassembled WGS sequence"/>
</dbReference>
<dbReference type="PANTHER" id="PTHR47991">
    <property type="entry name" value="OXOGLUTARATE/IRON-DEPENDENT DIOXYGENASE"/>
    <property type="match status" value="1"/>
</dbReference>
<dbReference type="ExpressionAtlas" id="A0A2K3LVA7">
    <property type="expression patterns" value="baseline"/>
</dbReference>
<organism evidence="5 6">
    <name type="scientific">Trifolium pratense</name>
    <name type="common">Red clover</name>
    <dbReference type="NCBI Taxonomy" id="57577"/>
    <lineage>
        <taxon>Eukaryota</taxon>
        <taxon>Viridiplantae</taxon>
        <taxon>Streptophyta</taxon>
        <taxon>Embryophyta</taxon>
        <taxon>Tracheophyta</taxon>
        <taxon>Spermatophyta</taxon>
        <taxon>Magnoliopsida</taxon>
        <taxon>eudicotyledons</taxon>
        <taxon>Gunneridae</taxon>
        <taxon>Pentapetalae</taxon>
        <taxon>rosids</taxon>
        <taxon>fabids</taxon>
        <taxon>Fabales</taxon>
        <taxon>Fabaceae</taxon>
        <taxon>Papilionoideae</taxon>
        <taxon>50 kb inversion clade</taxon>
        <taxon>NPAAA clade</taxon>
        <taxon>Hologalegina</taxon>
        <taxon>IRL clade</taxon>
        <taxon>Trifolieae</taxon>
        <taxon>Trifolium</taxon>
    </lineage>
</organism>
<dbReference type="GO" id="GO:0031418">
    <property type="term" value="F:L-ascorbic acid binding"/>
    <property type="evidence" value="ECO:0007669"/>
    <property type="project" value="UniProtKB-KW"/>
</dbReference>
<feature type="domain" description="Isopenicillin N synthase-like Fe(2+) 2OG dioxygenase" evidence="4">
    <location>
        <begin position="30"/>
        <end position="63"/>
    </location>
</feature>
<protein>
    <submittedName>
        <fullName evidence="5">Leucoanthocyanidin dioxygenase-like protein</fullName>
    </submittedName>
</protein>
<sequence>MWPNSLESVEWSVLESLSLAFLCTDAQLQMYHIITNGKYRSCVHRAVTNPDRPRLSVATFHDPAKTAKISPVSELINDSSPAKYRGVVYGDYVSSWYTKGPEGKRNIDALVIES</sequence>
<dbReference type="GO" id="GO:0051213">
    <property type="term" value="F:dioxygenase activity"/>
    <property type="evidence" value="ECO:0007669"/>
    <property type="project" value="UniProtKB-KW"/>
</dbReference>
<dbReference type="STRING" id="57577.A0A2K3LVA7"/>
<keyword evidence="3" id="KW-0408">Iron</keyword>
<dbReference type="Pfam" id="PF03171">
    <property type="entry name" value="2OG-FeII_Oxy"/>
    <property type="match status" value="1"/>
</dbReference>
<dbReference type="InterPro" id="IPR044861">
    <property type="entry name" value="IPNS-like_FE2OG_OXY"/>
</dbReference>
<keyword evidence="1" id="KW-0479">Metal-binding</keyword>
<gene>
    <name evidence="5" type="ORF">L195_g038504</name>
</gene>
<reference evidence="5 6" key="2">
    <citation type="journal article" date="2017" name="Front. Plant Sci.">
        <title>Gene Classification and Mining of Molecular Markers Useful in Red Clover (Trifolium pratense) Breeding.</title>
        <authorList>
            <person name="Istvanek J."/>
            <person name="Dluhosova J."/>
            <person name="Dluhos P."/>
            <person name="Patkova L."/>
            <person name="Nedelnik J."/>
            <person name="Repkova J."/>
        </authorList>
    </citation>
    <scope>NUCLEOTIDE SEQUENCE [LARGE SCALE GENOMIC DNA]</scope>
    <source>
        <strain evidence="6">cv. Tatra</strain>
        <tissue evidence="5">Young leaves</tissue>
    </source>
</reference>
<proteinExistence type="predicted"/>
<accession>A0A2K3LVA7</accession>
<dbReference type="InterPro" id="IPR050295">
    <property type="entry name" value="Plant_2OG-oxidoreductases"/>
</dbReference>
<dbReference type="InterPro" id="IPR027443">
    <property type="entry name" value="IPNS-like_sf"/>
</dbReference>
<dbReference type="SUPFAM" id="SSF51197">
    <property type="entry name" value="Clavaminate synthase-like"/>
    <property type="match status" value="1"/>
</dbReference>
<dbReference type="EMBL" id="ASHM01042085">
    <property type="protein sequence ID" value="PNX82475.1"/>
    <property type="molecule type" value="Genomic_DNA"/>
</dbReference>
<dbReference type="AlphaFoldDB" id="A0A2K3LVA7"/>
<evidence type="ECO:0000256" key="1">
    <source>
        <dbReference type="ARBA" id="ARBA00022723"/>
    </source>
</evidence>
<keyword evidence="5" id="KW-0223">Dioxygenase</keyword>
<evidence type="ECO:0000313" key="5">
    <source>
        <dbReference type="EMBL" id="PNX82475.1"/>
    </source>
</evidence>
<dbReference type="GO" id="GO:0046872">
    <property type="term" value="F:metal ion binding"/>
    <property type="evidence" value="ECO:0007669"/>
    <property type="project" value="UniProtKB-KW"/>
</dbReference>
<name>A0A2K3LVA7_TRIPR</name>
<evidence type="ECO:0000259" key="4">
    <source>
        <dbReference type="Pfam" id="PF03171"/>
    </source>
</evidence>
<evidence type="ECO:0000256" key="3">
    <source>
        <dbReference type="ARBA" id="ARBA00023004"/>
    </source>
</evidence>
<evidence type="ECO:0000313" key="6">
    <source>
        <dbReference type="Proteomes" id="UP000236291"/>
    </source>
</evidence>
<evidence type="ECO:0000256" key="2">
    <source>
        <dbReference type="ARBA" id="ARBA00022896"/>
    </source>
</evidence>